<keyword evidence="2" id="KW-1133">Transmembrane helix</keyword>
<dbReference type="PIRSF" id="PIRSF035918">
    <property type="entry name" value="UCP035918_rubreryth_DUF125"/>
    <property type="match status" value="1"/>
</dbReference>
<sequence>MKRFADLTEQEVLALAITNEEEDSRIYRGFAEGLRARYPKTAALFDAMADEEVRHRSWLFDLYRQKFGDFIPLIRRQDVKGFVRHKPVWLVKPLGLDEVRKYAETMEYETARFYRRAADSSRDVATRQLLLKLAEAEDKHESLAEQLEGELLTTDARAAEDATARRVFVLQYVQPGLAGLMDGSVSTLAPLFAAAFATHDTWATFLVGLAASIGAGISMGFAEALSDDGSLTGRGSPWLRGGVCGLMTTVGGLGHTLPYLIPHFFTATAVAFAVVILELAAISYIRWKYMDTPFLSATFQVVLGGVLVFLAGILIGSA</sequence>
<feature type="coiled-coil region" evidence="1">
    <location>
        <begin position="126"/>
        <end position="153"/>
    </location>
</feature>
<dbReference type="NCBIfam" id="NF045676">
    <property type="entry name" value="FeExpMbfA"/>
    <property type="match status" value="1"/>
</dbReference>
<dbReference type="InterPro" id="IPR017040">
    <property type="entry name" value="UCP035918_rubreryth/DUF125"/>
</dbReference>
<feature type="domain" description="Rubrerythrin diiron-binding" evidence="3">
    <location>
        <begin position="11"/>
        <end position="147"/>
    </location>
</feature>
<dbReference type="EMBL" id="JBHUIW010000037">
    <property type="protein sequence ID" value="MFD2184855.1"/>
    <property type="molecule type" value="Genomic_DNA"/>
</dbReference>
<dbReference type="SUPFAM" id="SSF47240">
    <property type="entry name" value="Ferritin-like"/>
    <property type="match status" value="1"/>
</dbReference>
<dbReference type="Gene3D" id="1.20.1260.10">
    <property type="match status" value="1"/>
</dbReference>
<dbReference type="Proteomes" id="UP001597314">
    <property type="component" value="Unassembled WGS sequence"/>
</dbReference>
<dbReference type="InterPro" id="IPR003251">
    <property type="entry name" value="Rr_diiron-bd_dom"/>
</dbReference>
<feature type="transmembrane region" description="Helical" evidence="2">
    <location>
        <begin position="202"/>
        <end position="225"/>
    </location>
</feature>
<keyword evidence="1" id="KW-0175">Coiled coil</keyword>
<protein>
    <submittedName>
        <fullName evidence="4">Iron exporter MbfA</fullName>
    </submittedName>
</protein>
<gene>
    <name evidence="4" type="primary">mbfA</name>
    <name evidence="4" type="ORF">ACFSOX_22095</name>
</gene>
<feature type="transmembrane region" description="Helical" evidence="2">
    <location>
        <begin position="260"/>
        <end position="282"/>
    </location>
</feature>
<keyword evidence="2" id="KW-0812">Transmembrane</keyword>
<proteinExistence type="predicted"/>
<keyword evidence="2" id="KW-0472">Membrane</keyword>
<evidence type="ECO:0000313" key="4">
    <source>
        <dbReference type="EMBL" id="MFD2184855.1"/>
    </source>
</evidence>
<evidence type="ECO:0000313" key="5">
    <source>
        <dbReference type="Proteomes" id="UP001597314"/>
    </source>
</evidence>
<dbReference type="RefSeq" id="WP_378479989.1">
    <property type="nucleotide sequence ID" value="NZ_JBHUIW010000037.1"/>
</dbReference>
<dbReference type="InterPro" id="IPR009078">
    <property type="entry name" value="Ferritin-like_SF"/>
</dbReference>
<dbReference type="InterPro" id="IPR012347">
    <property type="entry name" value="Ferritin-like"/>
</dbReference>
<organism evidence="4 5">
    <name type="scientific">Rhodoplanes azumiensis</name>
    <dbReference type="NCBI Taxonomy" id="1897628"/>
    <lineage>
        <taxon>Bacteria</taxon>
        <taxon>Pseudomonadati</taxon>
        <taxon>Pseudomonadota</taxon>
        <taxon>Alphaproteobacteria</taxon>
        <taxon>Hyphomicrobiales</taxon>
        <taxon>Nitrobacteraceae</taxon>
        <taxon>Rhodoplanes</taxon>
    </lineage>
</organism>
<keyword evidence="5" id="KW-1185">Reference proteome</keyword>
<comment type="caution">
    <text evidence="4">The sequence shown here is derived from an EMBL/GenBank/DDBJ whole genome shotgun (WGS) entry which is preliminary data.</text>
</comment>
<feature type="transmembrane region" description="Helical" evidence="2">
    <location>
        <begin position="294"/>
        <end position="315"/>
    </location>
</feature>
<accession>A0ABW5AQT0</accession>
<evidence type="ECO:0000256" key="2">
    <source>
        <dbReference type="SAM" id="Phobius"/>
    </source>
</evidence>
<dbReference type="PANTHER" id="PTHR33531:SF10">
    <property type="entry name" value="BLR7895 PROTEIN"/>
    <property type="match status" value="1"/>
</dbReference>
<evidence type="ECO:0000259" key="3">
    <source>
        <dbReference type="Pfam" id="PF02915"/>
    </source>
</evidence>
<name>A0ABW5AQT0_9BRAD</name>
<reference evidence="5" key="1">
    <citation type="journal article" date="2019" name="Int. J. Syst. Evol. Microbiol.">
        <title>The Global Catalogue of Microorganisms (GCM) 10K type strain sequencing project: providing services to taxonomists for standard genome sequencing and annotation.</title>
        <authorList>
            <consortium name="The Broad Institute Genomics Platform"/>
            <consortium name="The Broad Institute Genome Sequencing Center for Infectious Disease"/>
            <person name="Wu L."/>
            <person name="Ma J."/>
        </authorList>
    </citation>
    <scope>NUCLEOTIDE SEQUENCE [LARGE SCALE GENOMIC DNA]</scope>
    <source>
        <strain evidence="5">CGMCC 1.6774</strain>
    </source>
</reference>
<dbReference type="CDD" id="cd01045">
    <property type="entry name" value="Ferritin_like_AB"/>
    <property type="match status" value="1"/>
</dbReference>
<evidence type="ECO:0000256" key="1">
    <source>
        <dbReference type="SAM" id="Coils"/>
    </source>
</evidence>
<dbReference type="PANTHER" id="PTHR33531">
    <property type="entry name" value="RUBRERYTHRIN SUBFAMILY"/>
    <property type="match status" value="1"/>
</dbReference>
<dbReference type="Pfam" id="PF02915">
    <property type="entry name" value="Rubrerythrin"/>
    <property type="match status" value="1"/>
</dbReference>